<dbReference type="RefSeq" id="WP_155142270.1">
    <property type="nucleotide sequence ID" value="NZ_BMGZ01000004.1"/>
</dbReference>
<dbReference type="Proteomes" id="UP000818603">
    <property type="component" value="Unassembled WGS sequence"/>
</dbReference>
<keyword evidence="5" id="KW-1185">Reference proteome</keyword>
<protein>
    <submittedName>
        <fullName evidence="2">Uncharacterized protein</fullName>
    </submittedName>
</protein>
<proteinExistence type="predicted"/>
<evidence type="ECO:0000313" key="5">
    <source>
        <dbReference type="Proteomes" id="UP000818603"/>
    </source>
</evidence>
<name>A0A8J3A3X2_9PROT</name>
<evidence type="ECO:0000313" key="2">
    <source>
        <dbReference type="EMBL" id="GGI01094.1"/>
    </source>
</evidence>
<dbReference type="Proteomes" id="UP000621856">
    <property type="component" value="Unassembled WGS sequence"/>
</dbReference>
<evidence type="ECO:0000256" key="1">
    <source>
        <dbReference type="SAM" id="Phobius"/>
    </source>
</evidence>
<dbReference type="AlphaFoldDB" id="A0A8J3A3X2"/>
<comment type="caution">
    <text evidence="2">The sequence shown here is derived from an EMBL/GenBank/DDBJ whole genome shotgun (WGS) entry which is preliminary data.</text>
</comment>
<reference evidence="2" key="1">
    <citation type="journal article" date="2014" name="Int. J. Syst. Evol. Microbiol.">
        <title>Complete genome sequence of Corynebacterium casei LMG S-19264T (=DSM 44701T), isolated from a smear-ripened cheese.</title>
        <authorList>
            <consortium name="US DOE Joint Genome Institute (JGI-PGF)"/>
            <person name="Walter F."/>
            <person name="Albersmeier A."/>
            <person name="Kalinowski J."/>
            <person name="Ruckert C."/>
        </authorList>
    </citation>
    <scope>NUCLEOTIDE SEQUENCE</scope>
    <source>
        <strain evidence="2">CGMCC 1.14984</strain>
    </source>
</reference>
<accession>A0A8J3A3X2</accession>
<reference evidence="3 5" key="2">
    <citation type="submission" date="2020-02" db="EMBL/GenBank/DDBJ databases">
        <title>Genome sequence of Parvularcula flava strain NH6-79.</title>
        <authorList>
            <person name="Abdul Karim M.H."/>
            <person name="Lam M.Q."/>
            <person name="Chen S.J."/>
            <person name="Yahya A."/>
            <person name="Shahir S."/>
            <person name="Shamsir M.S."/>
            <person name="Chong C.S."/>
        </authorList>
    </citation>
    <scope>NUCLEOTIDE SEQUENCE [LARGE SCALE GENOMIC DNA]</scope>
    <source>
        <strain evidence="3 5">NH6-79</strain>
    </source>
</reference>
<organism evidence="2 4">
    <name type="scientific">Aquisalinus luteolus</name>
    <dbReference type="NCBI Taxonomy" id="1566827"/>
    <lineage>
        <taxon>Bacteria</taxon>
        <taxon>Pseudomonadati</taxon>
        <taxon>Pseudomonadota</taxon>
        <taxon>Alphaproteobacteria</taxon>
        <taxon>Parvularculales</taxon>
        <taxon>Parvularculaceae</taxon>
        <taxon>Aquisalinus</taxon>
    </lineage>
</organism>
<evidence type="ECO:0000313" key="3">
    <source>
        <dbReference type="EMBL" id="NHK29335.1"/>
    </source>
</evidence>
<keyword evidence="1" id="KW-0472">Membrane</keyword>
<feature type="transmembrane region" description="Helical" evidence="1">
    <location>
        <begin position="26"/>
        <end position="45"/>
    </location>
</feature>
<sequence>MKLFGFALLAALIVGALIVVLVEIVWIAIMVVVIIALAGAIFALWKGRIAGGDD</sequence>
<keyword evidence="1" id="KW-1133">Transmembrane helix</keyword>
<evidence type="ECO:0000313" key="4">
    <source>
        <dbReference type="Proteomes" id="UP000621856"/>
    </source>
</evidence>
<reference evidence="2" key="3">
    <citation type="submission" date="2020-09" db="EMBL/GenBank/DDBJ databases">
        <authorList>
            <person name="Sun Q."/>
            <person name="Zhou Y."/>
        </authorList>
    </citation>
    <scope>NUCLEOTIDE SEQUENCE</scope>
    <source>
        <strain evidence="2">CGMCC 1.14984</strain>
    </source>
</reference>
<dbReference type="EMBL" id="VCJR02000004">
    <property type="protein sequence ID" value="NHK29335.1"/>
    <property type="molecule type" value="Genomic_DNA"/>
</dbReference>
<keyword evidence="1" id="KW-0812">Transmembrane</keyword>
<gene>
    <name evidence="3" type="ORF">FF098_015565</name>
    <name evidence="2" type="ORF">GCM10011355_30920</name>
</gene>
<dbReference type="EMBL" id="BMGZ01000004">
    <property type="protein sequence ID" value="GGI01094.1"/>
    <property type="molecule type" value="Genomic_DNA"/>
</dbReference>